<feature type="transmembrane region" description="Helical" evidence="1">
    <location>
        <begin position="200"/>
        <end position="226"/>
    </location>
</feature>
<feature type="transmembrane region" description="Helical" evidence="1">
    <location>
        <begin position="164"/>
        <end position="188"/>
    </location>
</feature>
<dbReference type="RefSeq" id="WP_115558264.1">
    <property type="nucleotide sequence ID" value="NZ_CP031376.1"/>
</dbReference>
<organism evidence="2 3">
    <name type="scientific">Spiroplasma alleghenense</name>
    <dbReference type="NCBI Taxonomy" id="216931"/>
    <lineage>
        <taxon>Bacteria</taxon>
        <taxon>Bacillati</taxon>
        <taxon>Mycoplasmatota</taxon>
        <taxon>Mollicutes</taxon>
        <taxon>Entomoplasmatales</taxon>
        <taxon>Spiroplasmataceae</taxon>
        <taxon>Spiroplasma</taxon>
    </lineage>
</organism>
<reference evidence="2 3" key="1">
    <citation type="submission" date="2018-07" db="EMBL/GenBank/DDBJ databases">
        <title>Complete genome sequence of Spiroplasma alleghenense PLHS-1 (ATCC 51752).</title>
        <authorList>
            <person name="Chou L."/>
            <person name="Lee T.-Y."/>
            <person name="Tsai Y.-M."/>
            <person name="Kuo C.-H."/>
        </authorList>
    </citation>
    <scope>NUCLEOTIDE SEQUENCE [LARGE SCALE GENOMIC DNA]</scope>
    <source>
        <strain evidence="2 3">PLHS-1</strain>
    </source>
</reference>
<proteinExistence type="predicted"/>
<evidence type="ECO:0000256" key="1">
    <source>
        <dbReference type="SAM" id="Phobius"/>
    </source>
</evidence>
<accession>A0A345Z433</accession>
<feature type="transmembrane region" description="Helical" evidence="1">
    <location>
        <begin position="134"/>
        <end position="152"/>
    </location>
</feature>
<feature type="transmembrane region" description="Helical" evidence="1">
    <location>
        <begin position="12"/>
        <end position="31"/>
    </location>
</feature>
<dbReference type="EMBL" id="CP031376">
    <property type="protein sequence ID" value="AXK51362.1"/>
    <property type="molecule type" value="Genomic_DNA"/>
</dbReference>
<protein>
    <submittedName>
        <fullName evidence="2">Uncharacterized protein</fullName>
    </submittedName>
</protein>
<dbReference type="AlphaFoldDB" id="A0A345Z433"/>
<sequence length="304" mass="34142">MQAVRSRIIIYNYIGMFFSVFFLGLYITALFGNVEGFSLAMNDFTPVEQTLLVMVLAFLFYSLWKTIYFGMTIIKFVKTKSDEDIIANRFMLAVYSLTLGGFLTPWMLTKIPNVDSNSTLNPRNEIAKVYTKNYVIGGSIFIASYFAIAAALKVNVFATQDAQLASYIFLGITGAAIALGLVGGIFFWKKNSAEAYEKSGFMKFIAGIFIFIVTLELILKIISAILTIIDAIADIARSNDRNFLMKFLIWMNSLITIMYSIFLIKICWATIKGIWSKNGVTMKEFAGLTNAEEKQGRTPSWKTS</sequence>
<keyword evidence="1" id="KW-0812">Transmembrane</keyword>
<keyword evidence="3" id="KW-1185">Reference proteome</keyword>
<gene>
    <name evidence="2" type="ORF">SALLE_v1c06920</name>
</gene>
<dbReference type="Proteomes" id="UP000254792">
    <property type="component" value="Chromosome"/>
</dbReference>
<keyword evidence="1" id="KW-0472">Membrane</keyword>
<dbReference type="OrthoDB" id="388593at2"/>
<name>A0A345Z433_9MOLU</name>
<feature type="transmembrane region" description="Helical" evidence="1">
    <location>
        <begin position="86"/>
        <end position="108"/>
    </location>
</feature>
<evidence type="ECO:0000313" key="3">
    <source>
        <dbReference type="Proteomes" id="UP000254792"/>
    </source>
</evidence>
<feature type="transmembrane region" description="Helical" evidence="1">
    <location>
        <begin position="247"/>
        <end position="271"/>
    </location>
</feature>
<keyword evidence="1" id="KW-1133">Transmembrane helix</keyword>
<feature type="transmembrane region" description="Helical" evidence="1">
    <location>
        <begin position="51"/>
        <end position="74"/>
    </location>
</feature>
<dbReference type="KEGG" id="salx:SALLE_v1c06920"/>
<evidence type="ECO:0000313" key="2">
    <source>
        <dbReference type="EMBL" id="AXK51362.1"/>
    </source>
</evidence>